<organism evidence="2 3">
    <name type="scientific">Cannabis sativa</name>
    <name type="common">Hemp</name>
    <name type="synonym">Marijuana</name>
    <dbReference type="NCBI Taxonomy" id="3483"/>
    <lineage>
        <taxon>Eukaryota</taxon>
        <taxon>Viridiplantae</taxon>
        <taxon>Streptophyta</taxon>
        <taxon>Embryophyta</taxon>
        <taxon>Tracheophyta</taxon>
        <taxon>Spermatophyta</taxon>
        <taxon>Magnoliopsida</taxon>
        <taxon>eudicotyledons</taxon>
        <taxon>Gunneridae</taxon>
        <taxon>Pentapetalae</taxon>
        <taxon>rosids</taxon>
        <taxon>fabids</taxon>
        <taxon>Rosales</taxon>
        <taxon>Cannabaceae</taxon>
        <taxon>Cannabis</taxon>
    </lineage>
</organism>
<evidence type="ECO:0000313" key="2">
    <source>
        <dbReference type="EMBL" id="KAF4379578.1"/>
    </source>
</evidence>
<proteinExistence type="predicted"/>
<name>A0A7J6G9S5_CANSA</name>
<evidence type="ECO:0000256" key="1">
    <source>
        <dbReference type="SAM" id="MobiDB-lite"/>
    </source>
</evidence>
<feature type="region of interest" description="Disordered" evidence="1">
    <location>
        <begin position="129"/>
        <end position="157"/>
    </location>
</feature>
<accession>A0A7J6G9S5</accession>
<protein>
    <submittedName>
        <fullName evidence="2">Uncharacterized protein</fullName>
    </submittedName>
</protein>
<comment type="caution">
    <text evidence="2">The sequence shown here is derived from an EMBL/GenBank/DDBJ whole genome shotgun (WGS) entry which is preliminary data.</text>
</comment>
<gene>
    <name evidence="2" type="ORF">F8388_023595</name>
</gene>
<dbReference type="EMBL" id="JAATIP010000068">
    <property type="protein sequence ID" value="KAF4379578.1"/>
    <property type="molecule type" value="Genomic_DNA"/>
</dbReference>
<sequence>MLFEMGFNVLRTSPIPSSSKAIVPIFNPIITKSIPNITRPLSPSNSFFNNTHHFSLLSFPKPNPISISSSGVWWSALFTSISKRGLRGSTVVAMSASGSVQKSEEEWQAILSPEQFRILRQKRNRFLRDKESSSYATEDDDDRGSYRTTIASKGANL</sequence>
<reference evidence="2 3" key="1">
    <citation type="journal article" date="2020" name="bioRxiv">
        <title>Sequence and annotation of 42 cannabis genomes reveals extensive copy number variation in cannabinoid synthesis and pathogen resistance genes.</title>
        <authorList>
            <person name="Mckernan K.J."/>
            <person name="Helbert Y."/>
            <person name="Kane L.T."/>
            <person name="Ebling H."/>
            <person name="Zhang L."/>
            <person name="Liu B."/>
            <person name="Eaton Z."/>
            <person name="Mclaughlin S."/>
            <person name="Kingan S."/>
            <person name="Baybayan P."/>
            <person name="Concepcion G."/>
            <person name="Jordan M."/>
            <person name="Riva A."/>
            <person name="Barbazuk W."/>
            <person name="Harkins T."/>
        </authorList>
    </citation>
    <scope>NUCLEOTIDE SEQUENCE [LARGE SCALE GENOMIC DNA]</scope>
    <source>
        <strain evidence="3">cv. Jamaican Lion 4</strain>
        <tissue evidence="2">Leaf</tissue>
    </source>
</reference>
<dbReference type="Proteomes" id="UP000525078">
    <property type="component" value="Unassembled WGS sequence"/>
</dbReference>
<dbReference type="AlphaFoldDB" id="A0A7J6G9S5"/>
<evidence type="ECO:0000313" key="3">
    <source>
        <dbReference type="Proteomes" id="UP000525078"/>
    </source>
</evidence>